<dbReference type="InterPro" id="IPR008889">
    <property type="entry name" value="VQ"/>
</dbReference>
<evidence type="ECO:0000259" key="2">
    <source>
        <dbReference type="Pfam" id="PF05678"/>
    </source>
</evidence>
<dbReference type="FunCoup" id="A0A059A2R3">
    <property type="interactions" value="653"/>
</dbReference>
<feature type="compositionally biased region" description="Low complexity" evidence="1">
    <location>
        <begin position="55"/>
        <end position="66"/>
    </location>
</feature>
<dbReference type="GO" id="GO:0006970">
    <property type="term" value="P:response to osmotic stress"/>
    <property type="evidence" value="ECO:0000318"/>
    <property type="project" value="GO_Central"/>
</dbReference>
<dbReference type="PANTHER" id="PTHR33179">
    <property type="entry name" value="VQ MOTIF-CONTAINING PROTEIN"/>
    <property type="match status" value="1"/>
</dbReference>
<dbReference type="Pfam" id="PF05678">
    <property type="entry name" value="VQ"/>
    <property type="match status" value="1"/>
</dbReference>
<dbReference type="PANTHER" id="PTHR33179:SF9">
    <property type="entry name" value="OS01G0278000 PROTEIN"/>
    <property type="match status" value="1"/>
</dbReference>
<dbReference type="EMBL" id="KK198763">
    <property type="protein sequence ID" value="KCW47951.1"/>
    <property type="molecule type" value="Genomic_DNA"/>
</dbReference>
<feature type="compositionally biased region" description="Basic residues" evidence="1">
    <location>
        <begin position="128"/>
        <end position="137"/>
    </location>
</feature>
<proteinExistence type="predicted"/>
<accession>A0A059A2R3</accession>
<dbReference type="eggNOG" id="ENOG502S2VA">
    <property type="taxonomic scope" value="Eukaryota"/>
</dbReference>
<dbReference type="OMA" id="TWISESF"/>
<reference evidence="3" key="1">
    <citation type="submission" date="2013-07" db="EMBL/GenBank/DDBJ databases">
        <title>The genome of Eucalyptus grandis.</title>
        <authorList>
            <person name="Schmutz J."/>
            <person name="Hayes R."/>
            <person name="Myburg A."/>
            <person name="Tuskan G."/>
            <person name="Grattapaglia D."/>
            <person name="Rokhsar D.S."/>
        </authorList>
    </citation>
    <scope>NUCLEOTIDE SEQUENCE</scope>
    <source>
        <tissue evidence="3">Leaf extractions</tissue>
    </source>
</reference>
<feature type="compositionally biased region" description="Low complexity" evidence="1">
    <location>
        <begin position="223"/>
        <end position="235"/>
    </location>
</feature>
<dbReference type="STRING" id="71139.A0A059A2R3"/>
<name>A0A059A2R3_EUCGR</name>
<feature type="region of interest" description="Disordered" evidence="1">
    <location>
        <begin position="219"/>
        <end position="243"/>
    </location>
</feature>
<feature type="domain" description="VQ" evidence="2">
    <location>
        <begin position="139"/>
        <end position="161"/>
    </location>
</feature>
<feature type="compositionally biased region" description="Low complexity" evidence="1">
    <location>
        <begin position="84"/>
        <end position="104"/>
    </location>
</feature>
<gene>
    <name evidence="3" type="ORF">EUGRSUZ_K01686</name>
</gene>
<feature type="region of interest" description="Disordered" evidence="1">
    <location>
        <begin position="55"/>
        <end position="141"/>
    </location>
</feature>
<dbReference type="AlphaFoldDB" id="A0A059A2R3"/>
<protein>
    <recommendedName>
        <fullName evidence="2">VQ domain-containing protein</fullName>
    </recommendedName>
</protein>
<organism evidence="3">
    <name type="scientific">Eucalyptus grandis</name>
    <name type="common">Flooded gum</name>
    <dbReference type="NCBI Taxonomy" id="71139"/>
    <lineage>
        <taxon>Eukaryota</taxon>
        <taxon>Viridiplantae</taxon>
        <taxon>Streptophyta</taxon>
        <taxon>Embryophyta</taxon>
        <taxon>Tracheophyta</taxon>
        <taxon>Spermatophyta</taxon>
        <taxon>Magnoliopsida</taxon>
        <taxon>eudicotyledons</taxon>
        <taxon>Gunneridae</taxon>
        <taxon>Pentapetalae</taxon>
        <taxon>rosids</taxon>
        <taxon>malvids</taxon>
        <taxon>Myrtales</taxon>
        <taxon>Myrtaceae</taxon>
        <taxon>Myrtoideae</taxon>
        <taxon>Eucalypteae</taxon>
        <taxon>Eucalyptus</taxon>
    </lineage>
</organism>
<sequence length="279" mass="28774">MASSDHMMSVDPWTFTRPGFIDPWFTEAYSRDTETLTKALQNSFAAATAATAAATTTTSNNSNNSSDTLTPDVVSPFLKHNSEPAPSTPAAAAAAAAAAPASAPMGSDQEVTASKRQRASVPGASGKVSKRKSRASKKSQTTYITADPANFRQMVQQVTGARFVGAGLQLPAPILKPEPQRLGGGRLVASSAAAAAAAASGCLPTLDTSAFLLDHHAMTHRNQQQQQQQEQEQQEMAGAGGAAKEHLSFLEAVGGAGAGSGGFDYASFAGFPTLESWSA</sequence>
<dbReference type="Gramene" id="KCW47951">
    <property type="protein sequence ID" value="KCW47951"/>
    <property type="gene ID" value="EUGRSUZ_K01686"/>
</dbReference>
<evidence type="ECO:0000256" key="1">
    <source>
        <dbReference type="SAM" id="MobiDB-lite"/>
    </source>
</evidence>
<evidence type="ECO:0000313" key="3">
    <source>
        <dbReference type="EMBL" id="KCW47951.1"/>
    </source>
</evidence>
<dbReference type="GO" id="GO:0005634">
    <property type="term" value="C:nucleus"/>
    <property type="evidence" value="ECO:0000318"/>
    <property type="project" value="GO_Central"/>
</dbReference>
<dbReference type="InParanoid" id="A0A059A2R3"/>
<dbReference type="GO" id="GO:0005516">
    <property type="term" value="F:calmodulin binding"/>
    <property type="evidence" value="ECO:0000318"/>
    <property type="project" value="GO_Central"/>
</dbReference>
<dbReference type="InterPro" id="IPR039609">
    <property type="entry name" value="VQ_15/22"/>
</dbReference>